<reference evidence="6" key="2">
    <citation type="submission" date="2005-12" db="EMBL/GenBank/DDBJ databases">
        <authorList>
            <person name="Sabehi G."/>
            <person name="Beja O."/>
        </authorList>
    </citation>
    <scope>NUCLEOTIDE SEQUENCE</scope>
</reference>
<dbReference type="Gene3D" id="3.90.20.20">
    <property type="match status" value="1"/>
</dbReference>
<evidence type="ECO:0000256" key="2">
    <source>
        <dbReference type="ARBA" id="ARBA00023186"/>
    </source>
</evidence>
<evidence type="ECO:0000313" key="6">
    <source>
        <dbReference type="EMBL" id="AAS73124.1"/>
    </source>
</evidence>
<proteinExistence type="inferred from homology"/>
<organism evidence="6">
    <name type="scientific">uncultured marine gamma proteobacterium EBAC20E09</name>
    <dbReference type="NCBI Taxonomy" id="266134"/>
    <lineage>
        <taxon>Bacteria</taxon>
        <taxon>Pseudomonadati</taxon>
        <taxon>Pseudomonadota</taxon>
        <taxon>Gammaproteobacteria</taxon>
        <taxon>SAR86 cluster</taxon>
        <taxon>environmental samples</taxon>
    </lineage>
</organism>
<dbReference type="Gene3D" id="2.30.22.10">
    <property type="entry name" value="Head domain of nucleotide exchange factor GrpE"/>
    <property type="match status" value="1"/>
</dbReference>
<keyword evidence="2 3" id="KW-0143">Chaperone</keyword>
<dbReference type="EMBL" id="AY552545">
    <property type="protein sequence ID" value="AAS73124.1"/>
    <property type="molecule type" value="Genomic_DNA"/>
</dbReference>
<dbReference type="GO" id="GO:0042803">
    <property type="term" value="F:protein homodimerization activity"/>
    <property type="evidence" value="ECO:0007669"/>
    <property type="project" value="InterPro"/>
</dbReference>
<dbReference type="Pfam" id="PF01025">
    <property type="entry name" value="GrpE"/>
    <property type="match status" value="1"/>
</dbReference>
<feature type="region of interest" description="Disordered" evidence="5">
    <location>
        <begin position="1"/>
        <end position="46"/>
    </location>
</feature>
<reference evidence="6" key="1">
    <citation type="journal article" date="2004" name="Environ. Microbiol.">
        <title>Different SAR86 subgroups harbour divergent proteorhodopsins.</title>
        <authorList>
            <person name="Sabehi G."/>
            <person name="Beja O."/>
            <person name="Suzuki M.T."/>
            <person name="Preston C.M."/>
            <person name="DeLong E.F."/>
        </authorList>
    </citation>
    <scope>NUCLEOTIDE SEQUENCE</scope>
</reference>
<protein>
    <recommendedName>
        <fullName evidence="3">Protein GrpE</fullName>
    </recommendedName>
    <alternativeName>
        <fullName evidence="3">HSP-70 cofactor</fullName>
    </alternativeName>
</protein>
<dbReference type="GO" id="GO:0051087">
    <property type="term" value="F:protein-folding chaperone binding"/>
    <property type="evidence" value="ECO:0007669"/>
    <property type="project" value="InterPro"/>
</dbReference>
<evidence type="ECO:0000256" key="1">
    <source>
        <dbReference type="ARBA" id="ARBA00009054"/>
    </source>
</evidence>
<comment type="function">
    <text evidence="3">Participates actively in the response to hyperosmotic and heat shock by preventing the aggregation of stress-denatured proteins, in association with DnaK and GrpE. It is the nucleotide exchange factor for DnaK and may function as a thermosensor. Unfolded proteins bind initially to DnaJ; upon interaction with the DnaJ-bound protein, DnaK hydrolyzes its bound ATP, resulting in the formation of a stable complex. GrpE releases ADP from DnaK; ATP binding to DnaK triggers the release of the substrate protein, thus completing the reaction cycle. Several rounds of ATP-dependent interactions between DnaJ, DnaK and GrpE are required for fully efficient folding.</text>
</comment>
<comment type="subcellular location">
    <subcellularLocation>
        <location evidence="3">Cytoplasm</location>
    </subcellularLocation>
</comment>
<dbReference type="PRINTS" id="PR00773">
    <property type="entry name" value="GRPEPROTEIN"/>
</dbReference>
<accession>Q6Q8U3</accession>
<dbReference type="InterPro" id="IPR000740">
    <property type="entry name" value="GrpE"/>
</dbReference>
<sequence length="189" mass="21624">MSDKKEKLEKENIESEENKLNGDSVDQAVADDSETDETIGTPSYEELFDKNEELEKLLLRANADLDNALKRTLSEVEKAHKYGTERLLLELLPIIDNLENALSNLSENTTKEDKEGIELTLKSFESTLDKFGMIPIYPLNEEFNPEKHEAVSMEQDKNKKDGFVGNIFQRGWELHSRVLRPARVTVIKN</sequence>
<dbReference type="HAMAP" id="MF_01151">
    <property type="entry name" value="GrpE"/>
    <property type="match status" value="1"/>
</dbReference>
<dbReference type="InterPro" id="IPR009012">
    <property type="entry name" value="GrpE_head"/>
</dbReference>
<evidence type="ECO:0000256" key="3">
    <source>
        <dbReference type="HAMAP-Rule" id="MF_01151"/>
    </source>
</evidence>
<dbReference type="AlphaFoldDB" id="Q6Q8U3"/>
<dbReference type="GO" id="GO:0051082">
    <property type="term" value="F:unfolded protein binding"/>
    <property type="evidence" value="ECO:0007669"/>
    <property type="project" value="TreeGrafter"/>
</dbReference>
<dbReference type="GO" id="GO:0006457">
    <property type="term" value="P:protein folding"/>
    <property type="evidence" value="ECO:0007669"/>
    <property type="project" value="InterPro"/>
</dbReference>
<dbReference type="GO" id="GO:0005829">
    <property type="term" value="C:cytosol"/>
    <property type="evidence" value="ECO:0007669"/>
    <property type="project" value="TreeGrafter"/>
</dbReference>
<comment type="similarity">
    <text evidence="1 3 4">Belongs to the GrpE family.</text>
</comment>
<dbReference type="GO" id="GO:0000774">
    <property type="term" value="F:adenyl-nucleotide exchange factor activity"/>
    <property type="evidence" value="ECO:0007669"/>
    <property type="project" value="InterPro"/>
</dbReference>
<name>Q6Q8U3_9GAMM</name>
<dbReference type="SUPFAM" id="SSF58014">
    <property type="entry name" value="Coiled-coil domain of nucleotide exchange factor GrpE"/>
    <property type="match status" value="1"/>
</dbReference>
<dbReference type="InterPro" id="IPR013805">
    <property type="entry name" value="GrpE_CC"/>
</dbReference>
<dbReference type="SUPFAM" id="SSF51064">
    <property type="entry name" value="Head domain of nucleotide exchange factor GrpE"/>
    <property type="match status" value="1"/>
</dbReference>
<gene>
    <name evidence="3" type="primary">grpE</name>
    <name evidence="6" type="ORF">Red20E09_128</name>
</gene>
<keyword evidence="3" id="KW-0963">Cytoplasm</keyword>
<comment type="subunit">
    <text evidence="3">Homodimer.</text>
</comment>
<keyword evidence="3 6" id="KW-0346">Stress response</keyword>
<feature type="compositionally biased region" description="Basic and acidic residues" evidence="5">
    <location>
        <begin position="1"/>
        <end position="20"/>
    </location>
</feature>
<dbReference type="PANTHER" id="PTHR21237:SF23">
    <property type="entry name" value="GRPE PROTEIN HOMOLOG, MITOCHONDRIAL"/>
    <property type="match status" value="1"/>
</dbReference>
<evidence type="ECO:0000256" key="4">
    <source>
        <dbReference type="RuleBase" id="RU004478"/>
    </source>
</evidence>
<dbReference type="PANTHER" id="PTHR21237">
    <property type="entry name" value="GRPE PROTEIN"/>
    <property type="match status" value="1"/>
</dbReference>
<evidence type="ECO:0000256" key="5">
    <source>
        <dbReference type="SAM" id="MobiDB-lite"/>
    </source>
</evidence>
<dbReference type="CDD" id="cd00446">
    <property type="entry name" value="GrpE"/>
    <property type="match status" value="1"/>
</dbReference>